<dbReference type="AlphaFoldDB" id="A0A840RFB1"/>
<feature type="transmembrane region" description="Helical" evidence="1">
    <location>
        <begin position="33"/>
        <end position="55"/>
    </location>
</feature>
<keyword evidence="1" id="KW-0812">Transmembrane</keyword>
<gene>
    <name evidence="2" type="ORF">HNQ50_002970</name>
</gene>
<organism evidence="2 3">
    <name type="scientific">Silvimonas terrae</name>
    <dbReference type="NCBI Taxonomy" id="300266"/>
    <lineage>
        <taxon>Bacteria</taxon>
        <taxon>Pseudomonadati</taxon>
        <taxon>Pseudomonadota</taxon>
        <taxon>Betaproteobacteria</taxon>
        <taxon>Neisseriales</taxon>
        <taxon>Chitinibacteraceae</taxon>
        <taxon>Silvimonas</taxon>
    </lineage>
</organism>
<evidence type="ECO:0000313" key="3">
    <source>
        <dbReference type="Proteomes" id="UP000543030"/>
    </source>
</evidence>
<keyword evidence="1" id="KW-0472">Membrane</keyword>
<accession>A0A840RFB1</accession>
<dbReference type="InterPro" id="IPR021214">
    <property type="entry name" value="DUF2568"/>
</dbReference>
<dbReference type="Proteomes" id="UP000543030">
    <property type="component" value="Unassembled WGS sequence"/>
</dbReference>
<reference evidence="2 3" key="1">
    <citation type="submission" date="2020-08" db="EMBL/GenBank/DDBJ databases">
        <title>Genomic Encyclopedia of Type Strains, Phase IV (KMG-IV): sequencing the most valuable type-strain genomes for metagenomic binning, comparative biology and taxonomic classification.</title>
        <authorList>
            <person name="Goeker M."/>
        </authorList>
    </citation>
    <scope>NUCLEOTIDE SEQUENCE [LARGE SCALE GENOMIC DNA]</scope>
    <source>
        <strain evidence="2 3">DSM 18233</strain>
    </source>
</reference>
<evidence type="ECO:0000313" key="2">
    <source>
        <dbReference type="EMBL" id="MBB5192229.1"/>
    </source>
</evidence>
<feature type="transmembrane region" description="Helical" evidence="1">
    <location>
        <begin position="9"/>
        <end position="27"/>
    </location>
</feature>
<protein>
    <recommendedName>
        <fullName evidence="4">DUF2568 domain-containing protein</fullName>
    </recommendedName>
</protein>
<sequence>MGFHPINLLLRFVLELAALAGLAWWGWKTHTGAAHMALAVLTPALVATIWGLFAVPGDRSRNGKAPVAVPGKIRLVLELAVFAAAVAALAMSGALAIALLLALAVAVHYLLSADRIDWLVHH</sequence>
<keyword evidence="3" id="KW-1185">Reference proteome</keyword>
<evidence type="ECO:0000256" key="1">
    <source>
        <dbReference type="SAM" id="Phobius"/>
    </source>
</evidence>
<feature type="transmembrane region" description="Helical" evidence="1">
    <location>
        <begin position="76"/>
        <end position="109"/>
    </location>
</feature>
<dbReference type="Pfam" id="PF10823">
    <property type="entry name" value="DUF2568"/>
    <property type="match status" value="1"/>
</dbReference>
<dbReference type="RefSeq" id="WP_184101917.1">
    <property type="nucleotide sequence ID" value="NZ_JACHHN010000006.1"/>
</dbReference>
<keyword evidence="1" id="KW-1133">Transmembrane helix</keyword>
<comment type="caution">
    <text evidence="2">The sequence shown here is derived from an EMBL/GenBank/DDBJ whole genome shotgun (WGS) entry which is preliminary data.</text>
</comment>
<dbReference type="EMBL" id="JACHHN010000006">
    <property type="protein sequence ID" value="MBB5192229.1"/>
    <property type="molecule type" value="Genomic_DNA"/>
</dbReference>
<evidence type="ECO:0008006" key="4">
    <source>
        <dbReference type="Google" id="ProtNLM"/>
    </source>
</evidence>
<name>A0A840RFB1_9NEIS</name>
<proteinExistence type="predicted"/>